<dbReference type="RefSeq" id="WP_407864002.1">
    <property type="nucleotide sequence ID" value="NZ_BAAFZP010000001.1"/>
</dbReference>
<evidence type="ECO:0008006" key="5">
    <source>
        <dbReference type="Google" id="ProtNLM"/>
    </source>
</evidence>
<gene>
    <name evidence="3" type="ORF">PPNSA23_10570</name>
</gene>
<organism evidence="3 4">
    <name type="scientific">Phyllobacterium phragmitis</name>
    <dbReference type="NCBI Taxonomy" id="2670329"/>
    <lineage>
        <taxon>Bacteria</taxon>
        <taxon>Pseudomonadati</taxon>
        <taxon>Pseudomonadota</taxon>
        <taxon>Alphaproteobacteria</taxon>
        <taxon>Hyphomicrobiales</taxon>
        <taxon>Phyllobacteriaceae</taxon>
        <taxon>Phyllobacterium</taxon>
    </lineage>
</organism>
<evidence type="ECO:0000256" key="1">
    <source>
        <dbReference type="SAM" id="MobiDB-lite"/>
    </source>
</evidence>
<comment type="caution">
    <text evidence="3">The sequence shown here is derived from an EMBL/GenBank/DDBJ whole genome shotgun (WGS) entry which is preliminary data.</text>
</comment>
<feature type="chain" id="PRO_5046104257" description="DUF680 domain-containing protein" evidence="2">
    <location>
        <begin position="21"/>
        <end position="79"/>
    </location>
</feature>
<name>A0ABQ0GWQ7_9HYPH</name>
<proteinExistence type="predicted"/>
<evidence type="ECO:0000256" key="2">
    <source>
        <dbReference type="SAM" id="SignalP"/>
    </source>
</evidence>
<evidence type="ECO:0000313" key="3">
    <source>
        <dbReference type="EMBL" id="GAB1581114.1"/>
    </source>
</evidence>
<feature type="region of interest" description="Disordered" evidence="1">
    <location>
        <begin position="47"/>
        <end position="79"/>
    </location>
</feature>
<dbReference type="EMBL" id="BAAFZP010000001">
    <property type="protein sequence ID" value="GAB1581114.1"/>
    <property type="molecule type" value="Genomic_DNA"/>
</dbReference>
<reference evidence="3 4" key="1">
    <citation type="submission" date="2024-10" db="EMBL/GenBank/DDBJ databases">
        <title>Isolation, draft genome sequencing and identification of Phyllobacterium sp. NSA23, isolated from leaf soil.</title>
        <authorList>
            <person name="Akita H."/>
        </authorList>
    </citation>
    <scope>NUCLEOTIDE SEQUENCE [LARGE SCALE GENOMIC DNA]</scope>
    <source>
        <strain evidence="3 4">NSA23</strain>
    </source>
</reference>
<evidence type="ECO:0000313" key="4">
    <source>
        <dbReference type="Proteomes" id="UP001628091"/>
    </source>
</evidence>
<sequence>MNKLVAAFALLALSTGASFAGNQNPDRDSTREFSTGVKKSKMALDPTHTASLPQTIFVPEEGQSQSGKVIRGRAPWAGR</sequence>
<keyword evidence="2" id="KW-0732">Signal</keyword>
<protein>
    <recommendedName>
        <fullName evidence="5">DUF680 domain-containing protein</fullName>
    </recommendedName>
</protein>
<accession>A0ABQ0GWQ7</accession>
<dbReference type="Proteomes" id="UP001628091">
    <property type="component" value="Unassembled WGS sequence"/>
</dbReference>
<keyword evidence="4" id="KW-1185">Reference proteome</keyword>
<feature type="signal peptide" evidence="2">
    <location>
        <begin position="1"/>
        <end position="20"/>
    </location>
</feature>